<keyword evidence="6 8" id="KW-0560">Oxidoreductase</keyword>
<evidence type="ECO:0000256" key="4">
    <source>
        <dbReference type="ARBA" id="ARBA00022643"/>
    </source>
</evidence>
<gene>
    <name evidence="8" type="primary">pyrD</name>
    <name evidence="8" type="ORF">CSEC_0340</name>
</gene>
<dbReference type="EC" id="1.3.98.1" evidence="8"/>
<keyword evidence="3" id="KW-0285">Flavoprotein</keyword>
<proteinExistence type="predicted"/>
<dbReference type="Pfam" id="PF01180">
    <property type="entry name" value="DHO_dh"/>
    <property type="match status" value="1"/>
</dbReference>
<comment type="pathway">
    <text evidence="2">Pyrimidine metabolism; UMP biosynthesis via de novo pathway.</text>
</comment>
<evidence type="ECO:0000259" key="7">
    <source>
        <dbReference type="Pfam" id="PF01180"/>
    </source>
</evidence>
<dbReference type="PANTHER" id="PTHR48109">
    <property type="entry name" value="DIHYDROOROTATE DEHYDROGENASE (QUINONE), MITOCHONDRIAL-RELATED"/>
    <property type="match status" value="1"/>
</dbReference>
<feature type="domain" description="Dihydroorotate dehydrogenase catalytic" evidence="7">
    <location>
        <begin position="47"/>
        <end position="347"/>
    </location>
</feature>
<dbReference type="AlphaFoldDB" id="A0A090DWA5"/>
<dbReference type="InterPro" id="IPR012135">
    <property type="entry name" value="Dihydroorotate_DH_1_2"/>
</dbReference>
<keyword evidence="5" id="KW-0665">Pyrimidine biosynthesis</keyword>
<evidence type="ECO:0000256" key="2">
    <source>
        <dbReference type="ARBA" id="ARBA00004725"/>
    </source>
</evidence>
<keyword evidence="9" id="KW-1185">Reference proteome</keyword>
<dbReference type="GO" id="GO:0005737">
    <property type="term" value="C:cytoplasm"/>
    <property type="evidence" value="ECO:0007669"/>
    <property type="project" value="InterPro"/>
</dbReference>
<name>A0A090DWA5_9BACT</name>
<reference evidence="8" key="1">
    <citation type="submission" date="2013-12" db="EMBL/GenBank/DDBJ databases">
        <authorList>
            <person name="Linke B."/>
        </authorList>
    </citation>
    <scope>NUCLEOTIDE SEQUENCE [LARGE SCALE GENOMIC DNA]</scope>
    <source>
        <strain evidence="8">CRIB-18</strain>
    </source>
</reference>
<comment type="caution">
    <text evidence="8">The sequence shown here is derived from an EMBL/GenBank/DDBJ whole genome shotgun (WGS) entry which is preliminary data.</text>
</comment>
<dbReference type="RefSeq" id="WP_041016660.1">
    <property type="nucleotide sequence ID" value="NZ_CCEJ010000001.1"/>
</dbReference>
<dbReference type="STRING" id="1437425.CSEC_0340"/>
<dbReference type="PIRSF" id="PIRSF000164">
    <property type="entry name" value="DHO_oxidase"/>
    <property type="match status" value="1"/>
</dbReference>
<dbReference type="SUPFAM" id="SSF51395">
    <property type="entry name" value="FMN-linked oxidoreductases"/>
    <property type="match status" value="1"/>
</dbReference>
<dbReference type="InterPro" id="IPR005720">
    <property type="entry name" value="Dihydroorotate_DH_cat"/>
</dbReference>
<dbReference type="Gene3D" id="3.20.20.70">
    <property type="entry name" value="Aldolase class I"/>
    <property type="match status" value="1"/>
</dbReference>
<evidence type="ECO:0000256" key="6">
    <source>
        <dbReference type="ARBA" id="ARBA00023002"/>
    </source>
</evidence>
<dbReference type="eggNOG" id="COG0167">
    <property type="taxonomic scope" value="Bacteria"/>
</dbReference>
<keyword evidence="4" id="KW-0288">FMN</keyword>
<dbReference type="InterPro" id="IPR050074">
    <property type="entry name" value="DHO_dehydrogenase"/>
</dbReference>
<evidence type="ECO:0000313" key="9">
    <source>
        <dbReference type="Proteomes" id="UP000031552"/>
    </source>
</evidence>
<dbReference type="UniPathway" id="UPA00070"/>
<evidence type="ECO:0000256" key="3">
    <source>
        <dbReference type="ARBA" id="ARBA00022630"/>
    </source>
</evidence>
<organism evidence="8 9">
    <name type="scientific">Candidatus Criblamydia sequanensis CRIB-18</name>
    <dbReference type="NCBI Taxonomy" id="1437425"/>
    <lineage>
        <taxon>Bacteria</taxon>
        <taxon>Pseudomonadati</taxon>
        <taxon>Chlamydiota</taxon>
        <taxon>Chlamydiia</taxon>
        <taxon>Parachlamydiales</taxon>
        <taxon>Candidatus Criblamydiaceae</taxon>
        <taxon>Candidatus Criblamydia</taxon>
    </lineage>
</organism>
<sequence length="354" mass="38578">MPLLDNKLSKPIYDIKKSYIENVLQGPCFENSYPERIYKDKRDWISFLGFSLASPLGVPAGPLLTSGWIGLASKLGFDVLTYKTIRSFPYAGHPTPNVVYVKPLADSDKVIECEKEPDTLENLSITNSFGMPSMPPLFLQEDIAKAKALLKEGQVLIVSVVGSKDTGSLQEDFVRTALLAKEAGADIIEANFSCPNVQSQEGSLYLDPENTKAIASALTKALNSTPLIIKVGHFEDPKRQKEILISLSRAKVQAVAGINSISKSVLKEDGSYALGKERKVSGVCGSLIRKNALDFVKLSKKIITSEKLDLELIGGGGIALPFHFDEFLESGAKLAMSATGMMWDPLIASKWHNK</sequence>
<evidence type="ECO:0000256" key="1">
    <source>
        <dbReference type="ARBA" id="ARBA00001917"/>
    </source>
</evidence>
<protein>
    <submittedName>
        <fullName evidence="8">Dihydroorotate dehydrogenase</fullName>
        <ecNumber evidence="8">1.3.98.1</ecNumber>
    </submittedName>
</protein>
<dbReference type="GO" id="GO:1990663">
    <property type="term" value="F:dihydroorotate dehydrogenase (fumarate) activity"/>
    <property type="evidence" value="ECO:0007669"/>
    <property type="project" value="UniProtKB-EC"/>
</dbReference>
<evidence type="ECO:0000313" key="8">
    <source>
        <dbReference type="EMBL" id="CDR33179.1"/>
    </source>
</evidence>
<comment type="cofactor">
    <cofactor evidence="1">
        <name>FMN</name>
        <dbReference type="ChEBI" id="CHEBI:58210"/>
    </cofactor>
</comment>
<dbReference type="GO" id="GO:0044205">
    <property type="term" value="P:'de novo' UMP biosynthetic process"/>
    <property type="evidence" value="ECO:0007669"/>
    <property type="project" value="UniProtKB-UniPathway"/>
</dbReference>
<dbReference type="Proteomes" id="UP000031552">
    <property type="component" value="Unassembled WGS sequence"/>
</dbReference>
<accession>A0A090DWA5</accession>
<dbReference type="InterPro" id="IPR013785">
    <property type="entry name" value="Aldolase_TIM"/>
</dbReference>
<dbReference type="GO" id="GO:0006207">
    <property type="term" value="P:'de novo' pyrimidine nucleobase biosynthetic process"/>
    <property type="evidence" value="ECO:0007669"/>
    <property type="project" value="TreeGrafter"/>
</dbReference>
<dbReference type="EMBL" id="CCEJ010000001">
    <property type="protein sequence ID" value="CDR33179.1"/>
    <property type="molecule type" value="Genomic_DNA"/>
</dbReference>
<reference evidence="8" key="2">
    <citation type="submission" date="2014-09" db="EMBL/GenBank/DDBJ databases">
        <title>Criblamydia sequanensis harbors a mega-plasmid encoding arsenite resistance.</title>
        <authorList>
            <person name="Bertelli C."/>
            <person name="Goesmann A."/>
            <person name="Greub G."/>
        </authorList>
    </citation>
    <scope>NUCLEOTIDE SEQUENCE [LARGE SCALE GENOMIC DNA]</scope>
    <source>
        <strain evidence="8">CRIB-18</strain>
    </source>
</reference>
<dbReference type="PANTHER" id="PTHR48109:SF1">
    <property type="entry name" value="DIHYDROOROTATE DEHYDROGENASE (FUMARATE)"/>
    <property type="match status" value="1"/>
</dbReference>
<evidence type="ECO:0000256" key="5">
    <source>
        <dbReference type="ARBA" id="ARBA00022975"/>
    </source>
</evidence>
<dbReference type="OrthoDB" id="9794954at2"/>